<evidence type="ECO:0000313" key="2">
    <source>
        <dbReference type="Proteomes" id="UP000248044"/>
    </source>
</evidence>
<dbReference type="Proteomes" id="UP000248044">
    <property type="component" value="Chromosome"/>
</dbReference>
<evidence type="ECO:0000313" key="1">
    <source>
        <dbReference type="EMBL" id="AWR95101.1"/>
    </source>
</evidence>
<reference evidence="1 2" key="1">
    <citation type="submission" date="2018-05" db="EMBL/GenBank/DDBJ databases">
        <title>Complete Genome Sequences of Extremely Thermoacidophilic, Metal-Mobilizing Type-Strain Members of the Archaeal Family Sulfolobaceae: Acidianus brierleyi DSM-1651T, Acidianus sulfidivorans DSM-18786T, Metallosphaera hakonensis DSM-7519T, and Metallosphaera prunae DSM-10039T.</title>
        <authorList>
            <person name="Counts J.A."/>
            <person name="Kelly R.M."/>
        </authorList>
    </citation>
    <scope>NUCLEOTIDE SEQUENCE [LARGE SCALE GENOMIC DNA]</scope>
    <source>
        <strain evidence="1 2">DSM 1651</strain>
    </source>
</reference>
<organism evidence="1 2">
    <name type="scientific">Acidianus brierleyi</name>
    <dbReference type="NCBI Taxonomy" id="41673"/>
    <lineage>
        <taxon>Archaea</taxon>
        <taxon>Thermoproteota</taxon>
        <taxon>Thermoprotei</taxon>
        <taxon>Sulfolobales</taxon>
        <taxon>Sulfolobaceae</taxon>
        <taxon>Acidianus</taxon>
    </lineage>
</organism>
<accession>A0A2U9IGD8</accession>
<dbReference type="EMBL" id="CP029289">
    <property type="protein sequence ID" value="AWR95101.1"/>
    <property type="molecule type" value="Genomic_DNA"/>
</dbReference>
<dbReference type="RefSeq" id="WP_110270982.1">
    <property type="nucleotide sequence ID" value="NZ_CP029289.2"/>
</dbReference>
<dbReference type="KEGG" id="abri:DFR85_11335"/>
<proteinExistence type="predicted"/>
<dbReference type="GeneID" id="36832757"/>
<name>A0A2U9IGD8_9CREN</name>
<sequence length="197" mass="22856">MRFLNKKKRLVLELIAQGGPAGLTLQEIKNSFSYIISDSSLSNILENLYFSEYINILRDGTEIRYIASNEVRNSLIALEMQKYKITKFLENVKKRSEELSKQDRKVQLEELTKLTQEGLNLISIGLFTLIKDKPEVTIPDYLELIEILNKEFFSKTLSLLNNNMSQEELEKFLLLVSKFKGEKEAEIIKMTLNNVKK</sequence>
<gene>
    <name evidence="1" type="ORF">DFR85_11335</name>
</gene>
<dbReference type="AlphaFoldDB" id="A0A2U9IGD8"/>
<keyword evidence="2" id="KW-1185">Reference proteome</keyword>
<protein>
    <submittedName>
        <fullName evidence="1">Uncharacterized protein</fullName>
    </submittedName>
</protein>
<dbReference type="OrthoDB" id="34438at2157"/>